<evidence type="ECO:0000313" key="3">
    <source>
        <dbReference type="Proteomes" id="UP001155241"/>
    </source>
</evidence>
<feature type="region of interest" description="Disordered" evidence="1">
    <location>
        <begin position="256"/>
        <end position="331"/>
    </location>
</feature>
<dbReference type="EMBL" id="JAMXLR010000091">
    <property type="protein sequence ID" value="MCO6047284.1"/>
    <property type="molecule type" value="Genomic_DNA"/>
</dbReference>
<evidence type="ECO:0000313" key="2">
    <source>
        <dbReference type="EMBL" id="MCO6047284.1"/>
    </source>
</evidence>
<organism evidence="2 3">
    <name type="scientific">Aeoliella straminimaris</name>
    <dbReference type="NCBI Taxonomy" id="2954799"/>
    <lineage>
        <taxon>Bacteria</taxon>
        <taxon>Pseudomonadati</taxon>
        <taxon>Planctomycetota</taxon>
        <taxon>Planctomycetia</taxon>
        <taxon>Pirellulales</taxon>
        <taxon>Lacipirellulaceae</taxon>
        <taxon>Aeoliella</taxon>
    </lineage>
</organism>
<evidence type="ECO:0000256" key="1">
    <source>
        <dbReference type="SAM" id="MobiDB-lite"/>
    </source>
</evidence>
<accession>A0A9X2FHY8</accession>
<sequence length="331" mass="36900">MEARTKLSAALPVVFAAIVFGLLASVADAARYTTTNFVVNAPTPQLAKEIGEMAEHWRRELSIEWIGKEMPAWSRPCPIKADVAPQLGAGGVTTFVFDRGEVFDWNMTITGSRERVLDSVLPHEITHTIFACHFRQPLPRWADEGACTTVEHRSEIAKQEHLLIRFLKTGKGIPFRQMFDMKEYPPEVLPLYAQGHSLTRYLIGQRGKAAFLEFLADGMSDENWPRAVKEHYGQDNLFALQNQWLDWVKQGRPILPGESAGGENMLASNQPPATPTPPSTNLTPASSTNYESAYSKVAGQHNGTVVRRPAGEGSHYSDAPPANREKKTYWR</sequence>
<protein>
    <recommendedName>
        <fullName evidence="4">Peptidase MA superfamily protein</fullName>
    </recommendedName>
</protein>
<proteinExistence type="predicted"/>
<feature type="compositionally biased region" description="Polar residues" evidence="1">
    <location>
        <begin position="279"/>
        <end position="292"/>
    </location>
</feature>
<dbReference type="Proteomes" id="UP001155241">
    <property type="component" value="Unassembled WGS sequence"/>
</dbReference>
<reference evidence="2" key="1">
    <citation type="submission" date="2022-06" db="EMBL/GenBank/DDBJ databases">
        <title>Aeoliella straminimaris, a novel planctomycete from sediments.</title>
        <authorList>
            <person name="Vitorino I.R."/>
            <person name="Lage O.M."/>
        </authorList>
    </citation>
    <scope>NUCLEOTIDE SEQUENCE</scope>
    <source>
        <strain evidence="2">ICT_H6.2</strain>
    </source>
</reference>
<dbReference type="AlphaFoldDB" id="A0A9X2FHY8"/>
<comment type="caution">
    <text evidence="2">The sequence shown here is derived from an EMBL/GenBank/DDBJ whole genome shotgun (WGS) entry which is preliminary data.</text>
</comment>
<evidence type="ECO:0008006" key="4">
    <source>
        <dbReference type="Google" id="ProtNLM"/>
    </source>
</evidence>
<gene>
    <name evidence="2" type="ORF">NG895_25570</name>
</gene>
<name>A0A9X2FHY8_9BACT</name>
<dbReference type="RefSeq" id="WP_252855397.1">
    <property type="nucleotide sequence ID" value="NZ_JAMXLR010000091.1"/>
</dbReference>
<keyword evidence="3" id="KW-1185">Reference proteome</keyword>